<dbReference type="CDD" id="cd02440">
    <property type="entry name" value="AdoMet_MTases"/>
    <property type="match status" value="1"/>
</dbReference>
<comment type="subcellular location">
    <subcellularLocation>
        <location evidence="1 7">Cytoplasm</location>
    </subcellularLocation>
</comment>
<dbReference type="EMBL" id="VWPJ01000002">
    <property type="protein sequence ID" value="KAA5607150.1"/>
    <property type="molecule type" value="Genomic_DNA"/>
</dbReference>
<evidence type="ECO:0000256" key="4">
    <source>
        <dbReference type="ARBA" id="ARBA00022603"/>
    </source>
</evidence>
<dbReference type="NCBIfam" id="TIGR00080">
    <property type="entry name" value="pimt"/>
    <property type="match status" value="1"/>
</dbReference>
<dbReference type="FunFam" id="3.40.50.150:FF:000010">
    <property type="entry name" value="Protein-L-isoaspartate O-methyltransferase"/>
    <property type="match status" value="1"/>
</dbReference>
<sequence length="209" mass="23143">MDLRLAGVTDTRVLSALETVPREVFVSDPFQEHAYDNRALPIECGQTISQPLVVGLMTQYLELGLRDKVLEIGTGSGYQAAILSRVARRVYTVERHRPLLDRAEARFRQIGLSNVVTRHGDGMKGWPAQAPFTRILVTAAARQIPESLTDQLDDGGVMVLPVGDENKQWVMRVRRKSHRLATERLLAVRFVPLLGGLGESERGANGASF</sequence>
<proteinExistence type="inferred from homology"/>
<evidence type="ECO:0000313" key="9">
    <source>
        <dbReference type="Proteomes" id="UP000324065"/>
    </source>
</evidence>
<dbReference type="EC" id="2.1.1.77" evidence="7"/>
<protein>
    <recommendedName>
        <fullName evidence="7">Protein-L-isoaspartate O-methyltransferase</fullName>
        <ecNumber evidence="7">2.1.1.77</ecNumber>
    </recommendedName>
    <alternativeName>
        <fullName evidence="7">L-isoaspartyl protein carboxyl methyltransferase</fullName>
    </alternativeName>
    <alternativeName>
        <fullName evidence="7">Protein L-isoaspartyl methyltransferase</fullName>
    </alternativeName>
    <alternativeName>
        <fullName evidence="7">Protein-beta-aspartate methyltransferase</fullName>
        <shortName evidence="7">PIMT</shortName>
    </alternativeName>
</protein>
<reference evidence="8 9" key="1">
    <citation type="submission" date="2019-09" db="EMBL/GenBank/DDBJ databases">
        <title>Genome sequence of Roseospira marina, one of the more divergent members of the non-sulfur purple photosynthetic bacterial family, the Rhodospirillaceae.</title>
        <authorList>
            <person name="Meyer T."/>
            <person name="Kyndt J."/>
        </authorList>
    </citation>
    <scope>NUCLEOTIDE SEQUENCE [LARGE SCALE GENOMIC DNA]</scope>
    <source>
        <strain evidence="8 9">DSM 15113</strain>
    </source>
</reference>
<dbReference type="GO" id="GO:0005737">
    <property type="term" value="C:cytoplasm"/>
    <property type="evidence" value="ECO:0007669"/>
    <property type="project" value="UniProtKB-SubCell"/>
</dbReference>
<dbReference type="OrthoDB" id="9810066at2"/>
<dbReference type="Proteomes" id="UP000324065">
    <property type="component" value="Unassembled WGS sequence"/>
</dbReference>
<comment type="caution">
    <text evidence="8">The sequence shown here is derived from an EMBL/GenBank/DDBJ whole genome shotgun (WGS) entry which is preliminary data.</text>
</comment>
<dbReference type="SUPFAM" id="SSF53335">
    <property type="entry name" value="S-adenosyl-L-methionine-dependent methyltransferases"/>
    <property type="match status" value="1"/>
</dbReference>
<dbReference type="GO" id="GO:0030091">
    <property type="term" value="P:protein repair"/>
    <property type="evidence" value="ECO:0007669"/>
    <property type="project" value="UniProtKB-UniRule"/>
</dbReference>
<organism evidence="8 9">
    <name type="scientific">Roseospira marina</name>
    <dbReference type="NCBI Taxonomy" id="140057"/>
    <lineage>
        <taxon>Bacteria</taxon>
        <taxon>Pseudomonadati</taxon>
        <taxon>Pseudomonadota</taxon>
        <taxon>Alphaproteobacteria</taxon>
        <taxon>Rhodospirillales</taxon>
        <taxon>Rhodospirillaceae</taxon>
        <taxon>Roseospira</taxon>
    </lineage>
</organism>
<dbReference type="PANTHER" id="PTHR11579:SF0">
    <property type="entry name" value="PROTEIN-L-ISOASPARTATE(D-ASPARTATE) O-METHYLTRANSFERASE"/>
    <property type="match status" value="1"/>
</dbReference>
<evidence type="ECO:0000313" key="8">
    <source>
        <dbReference type="EMBL" id="KAA5607150.1"/>
    </source>
</evidence>
<dbReference type="HAMAP" id="MF_00090">
    <property type="entry name" value="PIMT"/>
    <property type="match status" value="1"/>
</dbReference>
<evidence type="ECO:0000256" key="6">
    <source>
        <dbReference type="ARBA" id="ARBA00022691"/>
    </source>
</evidence>
<dbReference type="GO" id="GO:0032259">
    <property type="term" value="P:methylation"/>
    <property type="evidence" value="ECO:0007669"/>
    <property type="project" value="UniProtKB-KW"/>
</dbReference>
<keyword evidence="6 7" id="KW-0949">S-adenosyl-L-methionine</keyword>
<keyword evidence="9" id="KW-1185">Reference proteome</keyword>
<dbReference type="InterPro" id="IPR029063">
    <property type="entry name" value="SAM-dependent_MTases_sf"/>
</dbReference>
<evidence type="ECO:0000256" key="2">
    <source>
        <dbReference type="ARBA" id="ARBA00005369"/>
    </source>
</evidence>
<evidence type="ECO:0000256" key="3">
    <source>
        <dbReference type="ARBA" id="ARBA00022490"/>
    </source>
</evidence>
<dbReference type="Pfam" id="PF01135">
    <property type="entry name" value="PCMT"/>
    <property type="match status" value="1"/>
</dbReference>
<dbReference type="InterPro" id="IPR000682">
    <property type="entry name" value="PCMT"/>
</dbReference>
<dbReference type="NCBIfam" id="NF001453">
    <property type="entry name" value="PRK00312.1"/>
    <property type="match status" value="1"/>
</dbReference>
<evidence type="ECO:0000256" key="7">
    <source>
        <dbReference type="HAMAP-Rule" id="MF_00090"/>
    </source>
</evidence>
<comment type="catalytic activity">
    <reaction evidence="7">
        <text>[protein]-L-isoaspartate + S-adenosyl-L-methionine = [protein]-L-isoaspartate alpha-methyl ester + S-adenosyl-L-homocysteine</text>
        <dbReference type="Rhea" id="RHEA:12705"/>
        <dbReference type="Rhea" id="RHEA-COMP:12143"/>
        <dbReference type="Rhea" id="RHEA-COMP:12144"/>
        <dbReference type="ChEBI" id="CHEBI:57856"/>
        <dbReference type="ChEBI" id="CHEBI:59789"/>
        <dbReference type="ChEBI" id="CHEBI:90596"/>
        <dbReference type="ChEBI" id="CHEBI:90598"/>
        <dbReference type="EC" id="2.1.1.77"/>
    </reaction>
</comment>
<evidence type="ECO:0000256" key="1">
    <source>
        <dbReference type="ARBA" id="ARBA00004496"/>
    </source>
</evidence>
<gene>
    <name evidence="7" type="primary">pcm</name>
    <name evidence="8" type="ORF">F1188_02920</name>
</gene>
<keyword evidence="4 7" id="KW-0489">Methyltransferase</keyword>
<feature type="active site" evidence="7">
    <location>
        <position position="49"/>
    </location>
</feature>
<dbReference type="GO" id="GO:0004719">
    <property type="term" value="F:protein-L-isoaspartate (D-aspartate) O-methyltransferase activity"/>
    <property type="evidence" value="ECO:0007669"/>
    <property type="project" value="UniProtKB-UniRule"/>
</dbReference>
<dbReference type="Gene3D" id="3.40.50.150">
    <property type="entry name" value="Vaccinia Virus protein VP39"/>
    <property type="match status" value="1"/>
</dbReference>
<dbReference type="PANTHER" id="PTHR11579">
    <property type="entry name" value="PROTEIN-L-ISOASPARTATE O-METHYLTRANSFERASE"/>
    <property type="match status" value="1"/>
</dbReference>
<comment type="similarity">
    <text evidence="2 7">Belongs to the methyltransferase superfamily. L-isoaspartyl/D-aspartyl protein methyltransferase family.</text>
</comment>
<comment type="function">
    <text evidence="7">Catalyzes the methyl esterification of L-isoaspartyl residues in peptides and proteins that result from spontaneous decomposition of normal L-aspartyl and L-asparaginyl residues. It plays a role in the repair and/or degradation of damaged proteins.</text>
</comment>
<keyword evidence="3 7" id="KW-0963">Cytoplasm</keyword>
<dbReference type="AlphaFoldDB" id="A0A5M6IFS8"/>
<evidence type="ECO:0000256" key="5">
    <source>
        <dbReference type="ARBA" id="ARBA00022679"/>
    </source>
</evidence>
<keyword evidence="5 7" id="KW-0808">Transferase</keyword>
<name>A0A5M6IFS8_9PROT</name>
<accession>A0A5M6IFS8</accession>